<proteinExistence type="predicted"/>
<dbReference type="GO" id="GO:0000398">
    <property type="term" value="P:mRNA splicing, via spliceosome"/>
    <property type="evidence" value="ECO:0007669"/>
    <property type="project" value="InterPro"/>
</dbReference>
<name>A0A2I0WYE9_9ASPA</name>
<sequence>MPTLTDDSSPPDRTVNNCHSAVVHDSSLSFPLLLSSAHIPLPCIQSSGSPSTPTPSPISSSAYAQPIRSISPSSIKKLEEEMEKLHEQRAVVTEERRAADITNENVGLEAAVSASRSVLDRGSSSAYIAAAPIEAQASLTTSREISSLPVQLDEYGRDVNRQKHMDFVRRADAKKSIKVQAKAKRLSFIVMGVDESQQIEGEVSSDKSDSDISAYQSSRNELLQTVE</sequence>
<dbReference type="GO" id="GO:0005634">
    <property type="term" value="C:nucleus"/>
    <property type="evidence" value="ECO:0007669"/>
    <property type="project" value="UniProtKB-SubCell"/>
</dbReference>
<dbReference type="EMBL" id="KZ502322">
    <property type="protein sequence ID" value="PKU80690.1"/>
    <property type="molecule type" value="Genomic_DNA"/>
</dbReference>
<feature type="region of interest" description="Disordered" evidence="3">
    <location>
        <begin position="45"/>
        <end position="65"/>
    </location>
</feature>
<evidence type="ECO:0000313" key="4">
    <source>
        <dbReference type="EMBL" id="PKU80690.1"/>
    </source>
</evidence>
<protein>
    <submittedName>
        <fullName evidence="4">Uncharacterized protein</fullName>
    </submittedName>
</protein>
<comment type="subcellular location">
    <subcellularLocation>
        <location evidence="1">Nucleus</location>
    </subcellularLocation>
</comment>
<dbReference type="AlphaFoldDB" id="A0A2I0WYE9"/>
<gene>
    <name evidence="4" type="ORF">MA16_Dca012448</name>
</gene>
<feature type="compositionally biased region" description="Polar residues" evidence="3">
    <location>
        <begin position="211"/>
        <end position="227"/>
    </location>
</feature>
<reference evidence="4 5" key="1">
    <citation type="journal article" date="2016" name="Sci. Rep.">
        <title>The Dendrobium catenatum Lindl. genome sequence provides insights into polysaccharide synthase, floral development and adaptive evolution.</title>
        <authorList>
            <person name="Zhang G.Q."/>
            <person name="Xu Q."/>
            <person name="Bian C."/>
            <person name="Tsai W.C."/>
            <person name="Yeh C.M."/>
            <person name="Liu K.W."/>
            <person name="Yoshida K."/>
            <person name="Zhang L.S."/>
            <person name="Chang S.B."/>
            <person name="Chen F."/>
            <person name="Shi Y."/>
            <person name="Su Y.Y."/>
            <person name="Zhang Y.Q."/>
            <person name="Chen L.J."/>
            <person name="Yin Y."/>
            <person name="Lin M."/>
            <person name="Huang H."/>
            <person name="Deng H."/>
            <person name="Wang Z.W."/>
            <person name="Zhu S.L."/>
            <person name="Zhao X."/>
            <person name="Deng C."/>
            <person name="Niu S.C."/>
            <person name="Huang J."/>
            <person name="Wang M."/>
            <person name="Liu G.H."/>
            <person name="Yang H.J."/>
            <person name="Xiao X.J."/>
            <person name="Hsiao Y.Y."/>
            <person name="Wu W.L."/>
            <person name="Chen Y.Y."/>
            <person name="Mitsuda N."/>
            <person name="Ohme-Takagi M."/>
            <person name="Luo Y.B."/>
            <person name="Van de Peer Y."/>
            <person name="Liu Z.J."/>
        </authorList>
    </citation>
    <scope>NUCLEOTIDE SEQUENCE [LARGE SCALE GENOMIC DNA]</scope>
    <source>
        <tissue evidence="4">The whole plant</tissue>
    </source>
</reference>
<evidence type="ECO:0000313" key="5">
    <source>
        <dbReference type="Proteomes" id="UP000233837"/>
    </source>
</evidence>
<evidence type="ECO:0000256" key="1">
    <source>
        <dbReference type="ARBA" id="ARBA00004123"/>
    </source>
</evidence>
<keyword evidence="5" id="KW-1185">Reference proteome</keyword>
<feature type="region of interest" description="Disordered" evidence="3">
    <location>
        <begin position="199"/>
        <end position="227"/>
    </location>
</feature>
<evidence type="ECO:0000256" key="2">
    <source>
        <dbReference type="ARBA" id="ARBA00023242"/>
    </source>
</evidence>
<keyword evidence="2" id="KW-0539">Nucleus</keyword>
<feature type="compositionally biased region" description="Low complexity" evidence="3">
    <location>
        <begin position="46"/>
        <end position="65"/>
    </location>
</feature>
<dbReference type="PANTHER" id="PTHR12214">
    <property type="entry name" value="GC-RICH SEQUENCE DNA-BINDING FACTOR"/>
    <property type="match status" value="1"/>
</dbReference>
<dbReference type="GO" id="GO:0003677">
    <property type="term" value="F:DNA binding"/>
    <property type="evidence" value="ECO:0007669"/>
    <property type="project" value="InterPro"/>
</dbReference>
<dbReference type="STRING" id="906689.A0A2I0WYE9"/>
<evidence type="ECO:0000256" key="3">
    <source>
        <dbReference type="SAM" id="MobiDB-lite"/>
    </source>
</evidence>
<organism evidence="4 5">
    <name type="scientific">Dendrobium catenatum</name>
    <dbReference type="NCBI Taxonomy" id="906689"/>
    <lineage>
        <taxon>Eukaryota</taxon>
        <taxon>Viridiplantae</taxon>
        <taxon>Streptophyta</taxon>
        <taxon>Embryophyta</taxon>
        <taxon>Tracheophyta</taxon>
        <taxon>Spermatophyta</taxon>
        <taxon>Magnoliopsida</taxon>
        <taxon>Liliopsida</taxon>
        <taxon>Asparagales</taxon>
        <taxon>Orchidaceae</taxon>
        <taxon>Epidendroideae</taxon>
        <taxon>Malaxideae</taxon>
        <taxon>Dendrobiinae</taxon>
        <taxon>Dendrobium</taxon>
    </lineage>
</organism>
<dbReference type="PANTHER" id="PTHR12214:SF0">
    <property type="entry name" value="LD29489P"/>
    <property type="match status" value="1"/>
</dbReference>
<accession>A0A2I0WYE9</accession>
<dbReference type="InterPro" id="IPR012890">
    <property type="entry name" value="GCFC2-like"/>
</dbReference>
<dbReference type="Proteomes" id="UP000233837">
    <property type="component" value="Unassembled WGS sequence"/>
</dbReference>
<reference evidence="4 5" key="2">
    <citation type="journal article" date="2017" name="Nature">
        <title>The Apostasia genome and the evolution of orchids.</title>
        <authorList>
            <person name="Zhang G.Q."/>
            <person name="Liu K.W."/>
            <person name="Li Z."/>
            <person name="Lohaus R."/>
            <person name="Hsiao Y.Y."/>
            <person name="Niu S.C."/>
            <person name="Wang J.Y."/>
            <person name="Lin Y.C."/>
            <person name="Xu Q."/>
            <person name="Chen L.J."/>
            <person name="Yoshida K."/>
            <person name="Fujiwara S."/>
            <person name="Wang Z.W."/>
            <person name="Zhang Y.Q."/>
            <person name="Mitsuda N."/>
            <person name="Wang M."/>
            <person name="Liu G.H."/>
            <person name="Pecoraro L."/>
            <person name="Huang H.X."/>
            <person name="Xiao X.J."/>
            <person name="Lin M."/>
            <person name="Wu X.Y."/>
            <person name="Wu W.L."/>
            <person name="Chen Y.Y."/>
            <person name="Chang S.B."/>
            <person name="Sakamoto S."/>
            <person name="Ohme-Takagi M."/>
            <person name="Yagi M."/>
            <person name="Zeng S.J."/>
            <person name="Shen C.Y."/>
            <person name="Yeh C.M."/>
            <person name="Luo Y.B."/>
            <person name="Tsai W.C."/>
            <person name="Van de Peer Y."/>
            <person name="Liu Z.J."/>
        </authorList>
    </citation>
    <scope>NUCLEOTIDE SEQUENCE [LARGE SCALE GENOMIC DNA]</scope>
    <source>
        <tissue evidence="4">The whole plant</tissue>
    </source>
</reference>